<sequence length="158" mass="18330">MPLNKNARNPPMIINNPKVIFSNWRKAQKACRPIRETVFILEQKIDSSLEWDNVDNLSTHVLLRNNNLDIGCARFFYKENYIKLERMAILKKYRKQGFGSLLIESIVKHIRGRKTLMIIISAQVAAIPFYKKQGFVLAGDSYMEAGINHHQMVLNILE</sequence>
<gene>
    <name evidence="2" type="ORF">MB2181_01350</name>
</gene>
<keyword evidence="3" id="KW-1185">Reference proteome</keyword>
<dbReference type="CDD" id="cd04301">
    <property type="entry name" value="NAT_SF"/>
    <property type="match status" value="1"/>
</dbReference>
<dbReference type="PROSITE" id="PS51186">
    <property type="entry name" value="GNAT"/>
    <property type="match status" value="1"/>
</dbReference>
<dbReference type="EMBL" id="AAUX01000001">
    <property type="protein sequence ID" value="EAV46677.1"/>
    <property type="molecule type" value="Genomic_DNA"/>
</dbReference>
<organism evidence="2 3">
    <name type="scientific">Methylophilales bacterium HTCC2181</name>
    <dbReference type="NCBI Taxonomy" id="383631"/>
    <lineage>
        <taxon>Bacteria</taxon>
        <taxon>Pseudomonadati</taxon>
        <taxon>Pseudomonadota</taxon>
        <taxon>Betaproteobacteria</taxon>
        <taxon>Nitrosomonadales</taxon>
        <taxon>OM43 clade</taxon>
    </lineage>
</organism>
<dbReference type="OrthoDB" id="9796171at2"/>
<accession>A0P567</accession>
<dbReference type="PANTHER" id="PTHR13355">
    <property type="entry name" value="GLUCOSAMINE 6-PHOSPHATE N-ACETYLTRANSFERASE"/>
    <property type="match status" value="1"/>
</dbReference>
<protein>
    <submittedName>
        <fullName evidence="2">Putative acetyl transferase</fullName>
    </submittedName>
</protein>
<evidence type="ECO:0000259" key="1">
    <source>
        <dbReference type="PROSITE" id="PS51186"/>
    </source>
</evidence>
<feature type="domain" description="N-acetyltransferase" evidence="1">
    <location>
        <begin position="19"/>
        <end position="157"/>
    </location>
</feature>
<keyword evidence="2" id="KW-0808">Transferase</keyword>
<dbReference type="InterPro" id="IPR039143">
    <property type="entry name" value="GNPNAT1-like"/>
</dbReference>
<dbReference type="Gene3D" id="3.40.630.30">
    <property type="match status" value="1"/>
</dbReference>
<dbReference type="InterPro" id="IPR016181">
    <property type="entry name" value="Acyl_CoA_acyltransferase"/>
</dbReference>
<dbReference type="InterPro" id="IPR000182">
    <property type="entry name" value="GNAT_dom"/>
</dbReference>
<dbReference type="Proteomes" id="UP000054262">
    <property type="component" value="Unassembled WGS sequence"/>
</dbReference>
<evidence type="ECO:0000313" key="2">
    <source>
        <dbReference type="EMBL" id="EAV46677.1"/>
    </source>
</evidence>
<dbReference type="SUPFAM" id="SSF55729">
    <property type="entry name" value="Acyl-CoA N-acyltransferases (Nat)"/>
    <property type="match status" value="1"/>
</dbReference>
<evidence type="ECO:0000313" key="3">
    <source>
        <dbReference type="Proteomes" id="UP000054262"/>
    </source>
</evidence>
<comment type="caution">
    <text evidence="2">The sequence shown here is derived from an EMBL/GenBank/DDBJ whole genome shotgun (WGS) entry which is preliminary data.</text>
</comment>
<dbReference type="PANTHER" id="PTHR13355:SF22">
    <property type="entry name" value="SLL0786 PROTEIN"/>
    <property type="match status" value="1"/>
</dbReference>
<reference evidence="2 3" key="1">
    <citation type="submission" date="2006-11" db="EMBL/GenBank/DDBJ databases">
        <authorList>
            <person name="Giovannoni S."/>
            <person name="Vergin K."/>
            <person name="Ferriera S."/>
            <person name="Johnson J."/>
            <person name="Kravitz S."/>
            <person name="Beeson K."/>
            <person name="Sutton G."/>
            <person name="Rogers Y.-H."/>
            <person name="Friedman R."/>
            <person name="Frazier M."/>
            <person name="Venter J.C."/>
        </authorList>
    </citation>
    <scope>NUCLEOTIDE SEQUENCE [LARGE SCALE GENOMIC DNA]</scope>
    <source>
        <strain evidence="2 3">HTCC2181</strain>
    </source>
</reference>
<dbReference type="Pfam" id="PF13673">
    <property type="entry name" value="Acetyltransf_10"/>
    <property type="match status" value="1"/>
</dbReference>
<dbReference type="GO" id="GO:0008080">
    <property type="term" value="F:N-acetyltransferase activity"/>
    <property type="evidence" value="ECO:0007669"/>
    <property type="project" value="TreeGrafter"/>
</dbReference>
<dbReference type="AlphaFoldDB" id="A0P567"/>
<proteinExistence type="predicted"/>
<name>A0P567_9PROT</name>